<dbReference type="PROSITE" id="PS50887">
    <property type="entry name" value="GGDEF"/>
    <property type="match status" value="1"/>
</dbReference>
<dbReference type="EMBL" id="NOXU01000031">
    <property type="protein sequence ID" value="OYQ32740.1"/>
    <property type="molecule type" value="Genomic_DNA"/>
</dbReference>
<evidence type="ECO:0000256" key="3">
    <source>
        <dbReference type="SAM" id="Coils"/>
    </source>
</evidence>
<keyword evidence="7" id="KW-1185">Reference proteome</keyword>
<evidence type="ECO:0000256" key="4">
    <source>
        <dbReference type="SAM" id="MobiDB-lite"/>
    </source>
</evidence>
<dbReference type="Pfam" id="PF00990">
    <property type="entry name" value="GGDEF"/>
    <property type="match status" value="1"/>
</dbReference>
<sequence>MSRGVDRALSFPTPPSAPQGSVNSLQSLARSVVGGLGGTVSPDLGPVSINADTYVYLLQDTIMRLREAEAKIAEQKERIEHLETLSMTDELTGLLNRRGFVEAFRRELASVRRTGMGGVLVIIDLDGFKQINDTYGHLCGDWYLRQSARALRDNVRAHDIVARFGGDEFAVLLTHTDPTQGLARAETLSTTFNATACQWQMNRLPLRGSFGTHPFTGADLEEDVIRRADAGMYRAKRRNKNTG</sequence>
<comment type="catalytic activity">
    <reaction evidence="2">
        <text>2 GTP = 3',3'-c-di-GMP + 2 diphosphate</text>
        <dbReference type="Rhea" id="RHEA:24898"/>
        <dbReference type="ChEBI" id="CHEBI:33019"/>
        <dbReference type="ChEBI" id="CHEBI:37565"/>
        <dbReference type="ChEBI" id="CHEBI:58805"/>
        <dbReference type="EC" id="2.7.7.65"/>
    </reaction>
</comment>
<evidence type="ECO:0000313" key="6">
    <source>
        <dbReference type="EMBL" id="OYQ32740.1"/>
    </source>
</evidence>
<comment type="caution">
    <text evidence="6">The sequence shown here is derived from an EMBL/GenBank/DDBJ whole genome shotgun (WGS) entry which is preliminary data.</text>
</comment>
<organism evidence="6 7">
    <name type="scientific">Niveispirillum lacus</name>
    <dbReference type="NCBI Taxonomy" id="1981099"/>
    <lineage>
        <taxon>Bacteria</taxon>
        <taxon>Pseudomonadati</taxon>
        <taxon>Pseudomonadota</taxon>
        <taxon>Alphaproteobacteria</taxon>
        <taxon>Rhodospirillales</taxon>
        <taxon>Azospirillaceae</taxon>
        <taxon>Niveispirillum</taxon>
    </lineage>
</organism>
<dbReference type="GO" id="GO:0052621">
    <property type="term" value="F:diguanylate cyclase activity"/>
    <property type="evidence" value="ECO:0007669"/>
    <property type="project" value="UniProtKB-EC"/>
</dbReference>
<dbReference type="InterPro" id="IPR050469">
    <property type="entry name" value="Diguanylate_Cyclase"/>
</dbReference>
<dbReference type="FunFam" id="3.30.70.270:FF:000001">
    <property type="entry name" value="Diguanylate cyclase domain protein"/>
    <property type="match status" value="1"/>
</dbReference>
<dbReference type="AlphaFoldDB" id="A0A255YWE7"/>
<reference evidence="6 7" key="1">
    <citation type="submission" date="2017-07" db="EMBL/GenBank/DDBJ databases">
        <title>Niveispirillum cyanobacteriorum sp. nov., isolated from cyanobacterial aggregates in a eutrophic lake.</title>
        <authorList>
            <person name="Cai H."/>
        </authorList>
    </citation>
    <scope>NUCLEOTIDE SEQUENCE [LARGE SCALE GENOMIC DNA]</scope>
    <source>
        <strain evidence="7">TH1-14</strain>
    </source>
</reference>
<evidence type="ECO:0000256" key="1">
    <source>
        <dbReference type="ARBA" id="ARBA00012528"/>
    </source>
</evidence>
<dbReference type="InterPro" id="IPR043128">
    <property type="entry name" value="Rev_trsase/Diguanyl_cyclase"/>
</dbReference>
<dbReference type="PANTHER" id="PTHR45138:SF9">
    <property type="entry name" value="DIGUANYLATE CYCLASE DGCM-RELATED"/>
    <property type="match status" value="1"/>
</dbReference>
<dbReference type="EC" id="2.7.7.65" evidence="1"/>
<feature type="domain" description="GGDEF" evidence="5">
    <location>
        <begin position="116"/>
        <end position="243"/>
    </location>
</feature>
<protein>
    <recommendedName>
        <fullName evidence="1">diguanylate cyclase</fullName>
        <ecNumber evidence="1">2.7.7.65</ecNumber>
    </recommendedName>
</protein>
<feature type="coiled-coil region" evidence="3">
    <location>
        <begin position="58"/>
        <end position="85"/>
    </location>
</feature>
<dbReference type="SUPFAM" id="SSF55073">
    <property type="entry name" value="Nucleotide cyclase"/>
    <property type="match status" value="1"/>
</dbReference>
<keyword evidence="3" id="KW-0175">Coiled coil</keyword>
<dbReference type="NCBIfam" id="TIGR00254">
    <property type="entry name" value="GGDEF"/>
    <property type="match status" value="1"/>
</dbReference>
<dbReference type="SMART" id="SM00267">
    <property type="entry name" value="GGDEF"/>
    <property type="match status" value="1"/>
</dbReference>
<evidence type="ECO:0000256" key="2">
    <source>
        <dbReference type="ARBA" id="ARBA00034247"/>
    </source>
</evidence>
<dbReference type="Gene3D" id="3.30.70.270">
    <property type="match status" value="1"/>
</dbReference>
<proteinExistence type="predicted"/>
<feature type="region of interest" description="Disordered" evidence="4">
    <location>
        <begin position="1"/>
        <end position="23"/>
    </location>
</feature>
<dbReference type="Proteomes" id="UP000216998">
    <property type="component" value="Unassembled WGS sequence"/>
</dbReference>
<evidence type="ECO:0000313" key="7">
    <source>
        <dbReference type="Proteomes" id="UP000216998"/>
    </source>
</evidence>
<name>A0A255YWE7_9PROT</name>
<gene>
    <name evidence="6" type="ORF">CHU95_18460</name>
</gene>
<dbReference type="InterPro" id="IPR000160">
    <property type="entry name" value="GGDEF_dom"/>
</dbReference>
<dbReference type="OrthoDB" id="9793210at2"/>
<accession>A0A255YWE7</accession>
<dbReference type="PANTHER" id="PTHR45138">
    <property type="entry name" value="REGULATORY COMPONENTS OF SENSORY TRANSDUCTION SYSTEM"/>
    <property type="match status" value="1"/>
</dbReference>
<evidence type="ECO:0000259" key="5">
    <source>
        <dbReference type="PROSITE" id="PS50887"/>
    </source>
</evidence>
<dbReference type="InterPro" id="IPR029787">
    <property type="entry name" value="Nucleotide_cyclase"/>
</dbReference>
<dbReference type="CDD" id="cd01949">
    <property type="entry name" value="GGDEF"/>
    <property type="match status" value="1"/>
</dbReference>